<dbReference type="AlphaFoldDB" id="A0A9P1NZ52"/>
<evidence type="ECO:0000313" key="1">
    <source>
        <dbReference type="EMBL" id="CDM93297.1"/>
    </source>
</evidence>
<reference evidence="1 2" key="1">
    <citation type="submission" date="2014-02" db="EMBL/GenBank/DDBJ databases">
        <authorList>
            <person name="Genoscope - CEA"/>
        </authorList>
    </citation>
    <scope>NUCLEOTIDE SEQUENCE [LARGE SCALE GENOMIC DNA]</scope>
    <source>
        <strain evidence="1 2">PCC 8005</strain>
    </source>
</reference>
<name>A0A9P1NZ52_9CYAN</name>
<protein>
    <submittedName>
        <fullName evidence="1">Uncharacterized protein</fullName>
    </submittedName>
</protein>
<dbReference type="EMBL" id="FO818640">
    <property type="protein sequence ID" value="CDM93297.1"/>
    <property type="molecule type" value="Genomic_DNA"/>
</dbReference>
<keyword evidence="2" id="KW-1185">Reference proteome</keyword>
<dbReference type="Proteomes" id="UP000032946">
    <property type="component" value="Chromosome"/>
</dbReference>
<accession>A0A9P1NZ52</accession>
<evidence type="ECO:0000313" key="2">
    <source>
        <dbReference type="Proteomes" id="UP000032946"/>
    </source>
</evidence>
<organism evidence="1 2">
    <name type="scientific">Limnospira indica PCC 8005</name>
    <dbReference type="NCBI Taxonomy" id="376219"/>
    <lineage>
        <taxon>Bacteria</taxon>
        <taxon>Bacillati</taxon>
        <taxon>Cyanobacteriota</taxon>
        <taxon>Cyanophyceae</taxon>
        <taxon>Oscillatoriophycideae</taxon>
        <taxon>Oscillatoriales</taxon>
        <taxon>Sirenicapillariaceae</taxon>
        <taxon>Limnospira</taxon>
    </lineage>
</organism>
<gene>
    <name evidence="1" type="ORF">ARTHRO_10970</name>
</gene>
<proteinExistence type="predicted"/>
<sequence length="57" mass="6847">MTSKPLIMNKDFRKEVNQLSQTHRANIQKRLEYRLEVARAKGDENLVRMLEAEMRQM</sequence>